<gene>
    <name evidence="3" type="ORF">METZ01_LOCUS125067</name>
</gene>
<dbReference type="EMBL" id="UINC01017424">
    <property type="protein sequence ID" value="SVA72213.1"/>
    <property type="molecule type" value="Genomic_DNA"/>
</dbReference>
<dbReference type="SUPFAM" id="SSF48452">
    <property type="entry name" value="TPR-like"/>
    <property type="match status" value="1"/>
</dbReference>
<proteinExistence type="predicted"/>
<dbReference type="AlphaFoldDB" id="A0A381Y6U9"/>
<keyword evidence="2" id="KW-0812">Transmembrane</keyword>
<name>A0A381Y6U9_9ZZZZ</name>
<keyword evidence="2" id="KW-1133">Transmembrane helix</keyword>
<dbReference type="InterPro" id="IPR019734">
    <property type="entry name" value="TPR_rpt"/>
</dbReference>
<dbReference type="InterPro" id="IPR011990">
    <property type="entry name" value="TPR-like_helical_dom_sf"/>
</dbReference>
<organism evidence="3">
    <name type="scientific">marine metagenome</name>
    <dbReference type="NCBI Taxonomy" id="408172"/>
    <lineage>
        <taxon>unclassified sequences</taxon>
        <taxon>metagenomes</taxon>
        <taxon>ecological metagenomes</taxon>
    </lineage>
</organism>
<protein>
    <submittedName>
        <fullName evidence="3">Uncharacterized protein</fullName>
    </submittedName>
</protein>
<feature type="compositionally biased region" description="Basic residues" evidence="1">
    <location>
        <begin position="1"/>
        <end position="15"/>
    </location>
</feature>
<dbReference type="Gene3D" id="1.25.40.10">
    <property type="entry name" value="Tetratricopeptide repeat domain"/>
    <property type="match status" value="2"/>
</dbReference>
<evidence type="ECO:0000256" key="2">
    <source>
        <dbReference type="SAM" id="Phobius"/>
    </source>
</evidence>
<dbReference type="SMART" id="SM00028">
    <property type="entry name" value="TPR"/>
    <property type="match status" value="6"/>
</dbReference>
<dbReference type="PROSITE" id="PS50005">
    <property type="entry name" value="TPR"/>
    <property type="match status" value="2"/>
</dbReference>
<evidence type="ECO:0000313" key="3">
    <source>
        <dbReference type="EMBL" id="SVA72213.1"/>
    </source>
</evidence>
<reference evidence="3" key="1">
    <citation type="submission" date="2018-05" db="EMBL/GenBank/DDBJ databases">
        <authorList>
            <person name="Lanie J.A."/>
            <person name="Ng W.-L."/>
            <person name="Kazmierczak K.M."/>
            <person name="Andrzejewski T.M."/>
            <person name="Davidsen T.M."/>
            <person name="Wayne K.J."/>
            <person name="Tettelin H."/>
            <person name="Glass J.I."/>
            <person name="Rusch D."/>
            <person name="Podicherti R."/>
            <person name="Tsui H.-C.T."/>
            <person name="Winkler M.E."/>
        </authorList>
    </citation>
    <scope>NUCLEOTIDE SEQUENCE</scope>
</reference>
<feature type="transmembrane region" description="Helical" evidence="2">
    <location>
        <begin position="39"/>
        <end position="59"/>
    </location>
</feature>
<dbReference type="PANTHER" id="PTHR44809">
    <property type="match status" value="1"/>
</dbReference>
<sequence>MVIRKTRRATHHTLKTNRQGVREDDGVGNRRRVVGLGPYSVGVIALGALVILAVLVVWGTSRLISSANPVERQFVSIPDLPALSEMPSALVPVLTEADQVLRRSVAESAESGTIAQAAGRLGQIYHANNYGENAALCYELATTKDAENPRWLYLLAVLRQERGENTSVTELLERTVDLAPEYAPAWLKLADNQFKQGLFDRARASYERRLVLAVGDPYASLGLARLALARSEWELAEGYLEGVTKADAFAAVYRLLASVHDHFGHQHEKEAALRRAEGARRFAPAPDPWVTQLLDHNYNVESLLLQVSRYSSVGQNVLAQRTFERAQRLEPNNPEVYVFLGQHVSDATQARQAFQKAVSLAPAHASAHVGLGEMLLRENRPREAEVVLQEAIDLDPELAAAHKNLGLAAAAAGRFQEAVEHVRRAIALSPNTVSFHYSLASVLREAGRRDEAEVELHRILERWPSHPGAELALAALEGSR</sequence>
<accession>A0A381Y6U9</accession>
<keyword evidence="2" id="KW-0472">Membrane</keyword>
<dbReference type="Pfam" id="PF13432">
    <property type="entry name" value="TPR_16"/>
    <property type="match status" value="2"/>
</dbReference>
<dbReference type="InterPro" id="IPR052943">
    <property type="entry name" value="TMTC_O-mannosyl-trnsfr"/>
</dbReference>
<feature type="region of interest" description="Disordered" evidence="1">
    <location>
        <begin position="1"/>
        <end position="25"/>
    </location>
</feature>
<dbReference type="PANTHER" id="PTHR44809:SF1">
    <property type="entry name" value="PROTEIN O-MANNOSYL-TRANSFERASE TMTC1"/>
    <property type="match status" value="1"/>
</dbReference>
<evidence type="ECO:0000256" key="1">
    <source>
        <dbReference type="SAM" id="MobiDB-lite"/>
    </source>
</evidence>
<dbReference type="PROSITE" id="PS50293">
    <property type="entry name" value="TPR_REGION"/>
    <property type="match status" value="1"/>
</dbReference>